<evidence type="ECO:0000313" key="2">
    <source>
        <dbReference type="EMBL" id="PIP55668.1"/>
    </source>
</evidence>
<dbReference type="Gene3D" id="3.40.50.150">
    <property type="entry name" value="Vaccinia Virus protein VP39"/>
    <property type="match status" value="1"/>
</dbReference>
<keyword evidence="2" id="KW-0489">Methyltransferase</keyword>
<organism evidence="2 3">
    <name type="scientific">Candidatus Zambryskibacteria bacterium CG22_combo_CG10-13_8_21_14_all_42_17</name>
    <dbReference type="NCBI Taxonomy" id="1975118"/>
    <lineage>
        <taxon>Bacteria</taxon>
        <taxon>Candidatus Zambryskiibacteriota</taxon>
    </lineage>
</organism>
<dbReference type="InterPro" id="IPR029063">
    <property type="entry name" value="SAM-dependent_MTases_sf"/>
</dbReference>
<accession>A0A2H0BFA4</accession>
<dbReference type="AlphaFoldDB" id="A0A2H0BFA4"/>
<sequence length="66" mass="7434">MSKKVGSLICKNNHTFDISREGYVNMLLARKKLPKTVGDNRDMILARSKFLSLGYYGPLVQTINGM</sequence>
<dbReference type="InterPro" id="IPR048647">
    <property type="entry name" value="RlmA_N"/>
</dbReference>
<dbReference type="Pfam" id="PF21302">
    <property type="entry name" value="Zn_ribbon_RlmA"/>
    <property type="match status" value="1"/>
</dbReference>
<feature type="non-terminal residue" evidence="2">
    <location>
        <position position="66"/>
    </location>
</feature>
<protein>
    <submittedName>
        <fullName evidence="2">23S rRNA (Guanine(745)-N(1))-methyltransferase</fullName>
    </submittedName>
</protein>
<dbReference type="GO" id="GO:0032259">
    <property type="term" value="P:methylation"/>
    <property type="evidence" value="ECO:0007669"/>
    <property type="project" value="UniProtKB-KW"/>
</dbReference>
<dbReference type="Proteomes" id="UP000229794">
    <property type="component" value="Unassembled WGS sequence"/>
</dbReference>
<proteinExistence type="predicted"/>
<comment type="caution">
    <text evidence="2">The sequence shown here is derived from an EMBL/GenBank/DDBJ whole genome shotgun (WGS) entry which is preliminary data.</text>
</comment>
<keyword evidence="2" id="KW-0808">Transferase</keyword>
<reference evidence="2 3" key="1">
    <citation type="submission" date="2017-09" db="EMBL/GenBank/DDBJ databases">
        <title>Depth-based differentiation of microbial function through sediment-hosted aquifers and enrichment of novel symbionts in the deep terrestrial subsurface.</title>
        <authorList>
            <person name="Probst A.J."/>
            <person name="Ladd B."/>
            <person name="Jarett J.K."/>
            <person name="Geller-Mcgrath D.E."/>
            <person name="Sieber C.M."/>
            <person name="Emerson J.B."/>
            <person name="Anantharaman K."/>
            <person name="Thomas B.C."/>
            <person name="Malmstrom R."/>
            <person name="Stieglmeier M."/>
            <person name="Klingl A."/>
            <person name="Woyke T."/>
            <person name="Ryan C.M."/>
            <person name="Banfield J.F."/>
        </authorList>
    </citation>
    <scope>NUCLEOTIDE SEQUENCE [LARGE SCALE GENOMIC DNA]</scope>
    <source>
        <strain evidence="2">CG22_combo_CG10-13_8_21_14_all_42_17</strain>
    </source>
</reference>
<evidence type="ECO:0000313" key="3">
    <source>
        <dbReference type="Proteomes" id="UP000229794"/>
    </source>
</evidence>
<gene>
    <name evidence="2" type="ORF">COX06_01930</name>
</gene>
<name>A0A2H0BFA4_9BACT</name>
<dbReference type="GO" id="GO:0008168">
    <property type="term" value="F:methyltransferase activity"/>
    <property type="evidence" value="ECO:0007669"/>
    <property type="project" value="UniProtKB-KW"/>
</dbReference>
<feature type="domain" description="23S rRNA (guanine(745)-N(1))-methyltransferase N-terminal" evidence="1">
    <location>
        <begin position="3"/>
        <end position="32"/>
    </location>
</feature>
<evidence type="ECO:0000259" key="1">
    <source>
        <dbReference type="Pfam" id="PF21302"/>
    </source>
</evidence>
<dbReference type="EMBL" id="PCST01000022">
    <property type="protein sequence ID" value="PIP55668.1"/>
    <property type="molecule type" value="Genomic_DNA"/>
</dbReference>